<evidence type="ECO:0000313" key="2">
    <source>
        <dbReference type="EMBL" id="JAP96397.1"/>
    </source>
</evidence>
<dbReference type="Pfam" id="PF02089">
    <property type="entry name" value="Palm_thioest"/>
    <property type="match status" value="1"/>
</dbReference>
<gene>
    <name evidence="2" type="ORF">TPC1_10284</name>
</gene>
<dbReference type="EMBL" id="GDID01000209">
    <property type="protein sequence ID" value="JAP96397.1"/>
    <property type="molecule type" value="Transcribed_RNA"/>
</dbReference>
<dbReference type="Gene3D" id="3.40.50.1820">
    <property type="entry name" value="alpha/beta hydrolase"/>
    <property type="match status" value="1"/>
</dbReference>
<evidence type="ECO:0000256" key="1">
    <source>
        <dbReference type="SAM" id="Phobius"/>
    </source>
</evidence>
<name>A0A146KIY6_9EUKA</name>
<feature type="transmembrane region" description="Helical" evidence="1">
    <location>
        <begin position="89"/>
        <end position="114"/>
    </location>
</feature>
<feature type="non-terminal residue" evidence="2">
    <location>
        <position position="1"/>
    </location>
</feature>
<sequence>VLFGDESDGVIIPSEAMWFGTLAWTNVTNQSVALAFNETDEYKNDSFGLKTLHQTKKIVTRVTGLNHTEYINKQFFVEQVIPFLIDQQLSITVILCGIVLPCAVLIAVISVAIVKKRKTKQMNTTDQFKVSNQYTQE</sequence>
<protein>
    <submittedName>
        <fullName evidence="2">Palmitoyl-protein thioesterase</fullName>
    </submittedName>
</protein>
<organism evidence="2">
    <name type="scientific">Trepomonas sp. PC1</name>
    <dbReference type="NCBI Taxonomy" id="1076344"/>
    <lineage>
        <taxon>Eukaryota</taxon>
        <taxon>Metamonada</taxon>
        <taxon>Diplomonadida</taxon>
        <taxon>Hexamitidae</taxon>
        <taxon>Hexamitinae</taxon>
        <taxon>Trepomonas</taxon>
    </lineage>
</organism>
<proteinExistence type="predicted"/>
<keyword evidence="1" id="KW-0472">Membrane</keyword>
<keyword evidence="1" id="KW-1133">Transmembrane helix</keyword>
<accession>A0A146KIY6</accession>
<dbReference type="InterPro" id="IPR029058">
    <property type="entry name" value="AB_hydrolase_fold"/>
</dbReference>
<reference evidence="2" key="1">
    <citation type="submission" date="2015-07" db="EMBL/GenBank/DDBJ databases">
        <title>Adaptation to a free-living lifestyle via gene acquisitions in the diplomonad Trepomonas sp. PC1.</title>
        <authorList>
            <person name="Xu F."/>
            <person name="Jerlstrom-Hultqvist J."/>
            <person name="Kolisko M."/>
            <person name="Simpson A.G.B."/>
            <person name="Roger A.J."/>
            <person name="Svard S.G."/>
            <person name="Andersson J.O."/>
        </authorList>
    </citation>
    <scope>NUCLEOTIDE SEQUENCE</scope>
    <source>
        <strain evidence="2">PC1</strain>
    </source>
</reference>
<keyword evidence="1" id="KW-0812">Transmembrane</keyword>
<dbReference type="AlphaFoldDB" id="A0A146KIY6"/>